<evidence type="ECO:0000313" key="2">
    <source>
        <dbReference type="EMBL" id="TFA97475.1"/>
    </source>
</evidence>
<keyword evidence="3" id="KW-1185">Reference proteome</keyword>
<name>A0ABY2GPI6_9HYPO</name>
<feature type="compositionally biased region" description="Basic and acidic residues" evidence="1">
    <location>
        <begin position="50"/>
        <end position="59"/>
    </location>
</feature>
<dbReference type="PANTHER" id="PTHR37540:SF10">
    <property type="entry name" value="SIGMA-70 REGION 2 FAMILY PROTEIN"/>
    <property type="match status" value="1"/>
</dbReference>
<organism evidence="2 3">
    <name type="scientific">Trichoderma ghanense</name>
    <dbReference type="NCBI Taxonomy" id="65468"/>
    <lineage>
        <taxon>Eukaryota</taxon>
        <taxon>Fungi</taxon>
        <taxon>Dikarya</taxon>
        <taxon>Ascomycota</taxon>
        <taxon>Pezizomycotina</taxon>
        <taxon>Sordariomycetes</taxon>
        <taxon>Hypocreomycetidae</taxon>
        <taxon>Hypocreales</taxon>
        <taxon>Hypocreaceae</taxon>
        <taxon>Trichoderma</taxon>
    </lineage>
</organism>
<proteinExistence type="predicted"/>
<feature type="region of interest" description="Disordered" evidence="1">
    <location>
        <begin position="25"/>
        <end position="64"/>
    </location>
</feature>
<dbReference type="RefSeq" id="XP_073553677.1">
    <property type="nucleotide sequence ID" value="XM_073707847.1"/>
</dbReference>
<dbReference type="GeneID" id="300582297"/>
<sequence length="318" mass="35113">MSQPLRGKVHFLYLTDPVNGSAISSHKAAKSHAARHGHARIRRQRMSEYQQERDKHEEGSQALSTAATGSVSLANVSPGVAGGSNSGSKDDEGGIGTNCEIVLQFPRAPRPPSLETSALSSVSKHIYSLYGTRVNRTQQFLIQHYVSFVIPFGKRHCQRYTDSKVWKRFMFTELFPVALAHPGLLSAILLAACRSLFEQDKNSRYVQLATYYKLVCLRSMRELLAVQNPHVGDSAIAQASLLAADEVGFARQLYLGDRDVSRQHIEAANRMVAMQGGSAMLGMNGFLAAIVDTLTCALARRDPMCKLRIPRILWVVRC</sequence>
<dbReference type="EMBL" id="PPTA01000033">
    <property type="protein sequence ID" value="TFA97475.1"/>
    <property type="molecule type" value="Genomic_DNA"/>
</dbReference>
<evidence type="ECO:0000256" key="1">
    <source>
        <dbReference type="SAM" id="MobiDB-lite"/>
    </source>
</evidence>
<evidence type="ECO:0000313" key="3">
    <source>
        <dbReference type="Proteomes" id="UP001642720"/>
    </source>
</evidence>
<protein>
    <submittedName>
        <fullName evidence="2">Uncharacterized protein</fullName>
    </submittedName>
</protein>
<comment type="caution">
    <text evidence="2">The sequence shown here is derived from an EMBL/GenBank/DDBJ whole genome shotgun (WGS) entry which is preliminary data.</text>
</comment>
<feature type="region of interest" description="Disordered" evidence="1">
    <location>
        <begin position="74"/>
        <end position="93"/>
    </location>
</feature>
<gene>
    <name evidence="2" type="ORF">CCMA1212_010819</name>
</gene>
<dbReference type="PANTHER" id="PTHR37540">
    <property type="entry name" value="TRANSCRIPTION FACTOR (ACR-2), PUTATIVE-RELATED-RELATED"/>
    <property type="match status" value="1"/>
</dbReference>
<dbReference type="Proteomes" id="UP001642720">
    <property type="component" value="Unassembled WGS sequence"/>
</dbReference>
<accession>A0ABY2GPI6</accession>
<reference evidence="2 3" key="1">
    <citation type="submission" date="2018-01" db="EMBL/GenBank/DDBJ databases">
        <title>Genome characterization of the sugarcane-associated fungus Trichoderma ghanense CCMA-1212 and their application in lignocelulose bioconversion.</title>
        <authorList>
            <person name="Steindorff A.S."/>
            <person name="Mendes T.D."/>
            <person name="Vilela E.S.D."/>
            <person name="Rodrigues D.S."/>
            <person name="Formighieri E.F."/>
            <person name="Melo I.S."/>
            <person name="Favaro L.C.L."/>
        </authorList>
    </citation>
    <scope>NUCLEOTIDE SEQUENCE [LARGE SCALE GENOMIC DNA]</scope>
    <source>
        <strain evidence="2 3">CCMA-1212</strain>
    </source>
</reference>
<feature type="compositionally biased region" description="Basic residues" evidence="1">
    <location>
        <begin position="27"/>
        <end position="44"/>
    </location>
</feature>